<proteinExistence type="predicted"/>
<accession>A0A512C235</accession>
<dbReference type="InterPro" id="IPR019960">
    <property type="entry name" value="T1SS_VCA0849"/>
</dbReference>
<comment type="subcellular location">
    <subcellularLocation>
        <location evidence="1">Secreted</location>
    </subcellularLocation>
</comment>
<dbReference type="Pfam" id="PF00353">
    <property type="entry name" value="HemolysinCabind"/>
    <property type="match status" value="4"/>
</dbReference>
<dbReference type="Gene3D" id="2.150.10.10">
    <property type="entry name" value="Serralysin-like metalloprotease, C-terminal"/>
    <property type="match status" value="1"/>
</dbReference>
<evidence type="ECO:0008006" key="5">
    <source>
        <dbReference type="Google" id="ProtNLM"/>
    </source>
</evidence>
<evidence type="ECO:0000256" key="2">
    <source>
        <dbReference type="ARBA" id="ARBA00022525"/>
    </source>
</evidence>
<dbReference type="EMBL" id="BJYU01000175">
    <property type="protein sequence ID" value="GEO18282.1"/>
    <property type="molecule type" value="Genomic_DNA"/>
</dbReference>
<dbReference type="SUPFAM" id="SSF51120">
    <property type="entry name" value="beta-Roll"/>
    <property type="match status" value="2"/>
</dbReference>
<evidence type="ECO:0000256" key="1">
    <source>
        <dbReference type="ARBA" id="ARBA00004613"/>
    </source>
</evidence>
<dbReference type="NCBIfam" id="TIGR03661">
    <property type="entry name" value="T1SS_VCA0849"/>
    <property type="match status" value="1"/>
</dbReference>
<dbReference type="PRINTS" id="PR00313">
    <property type="entry name" value="CABNDNGRPT"/>
</dbReference>
<dbReference type="Proteomes" id="UP000321085">
    <property type="component" value="Unassembled WGS sequence"/>
</dbReference>
<dbReference type="InterPro" id="IPR050557">
    <property type="entry name" value="RTX_toxin/Mannuronan_C5-epim"/>
</dbReference>
<dbReference type="Gene3D" id="2.160.20.160">
    <property type="match status" value="1"/>
</dbReference>
<evidence type="ECO:0000313" key="3">
    <source>
        <dbReference type="EMBL" id="GEO18282.1"/>
    </source>
</evidence>
<reference evidence="3 4" key="1">
    <citation type="submission" date="2019-07" db="EMBL/GenBank/DDBJ databases">
        <title>Whole genome shotgun sequence of Microvirga aerophila NBRC 106136.</title>
        <authorList>
            <person name="Hosoyama A."/>
            <person name="Uohara A."/>
            <person name="Ohji S."/>
            <person name="Ichikawa N."/>
        </authorList>
    </citation>
    <scope>NUCLEOTIDE SEQUENCE [LARGE SCALE GENOMIC DNA]</scope>
    <source>
        <strain evidence="3 4">NBRC 106136</strain>
    </source>
</reference>
<sequence length="515" mass="52398">MATIRGTCGNDSISGTPDDDVMFGLLGNDTLNGADGNDILLGEAGDDSLDGGVGIDTSVGGSGNDTLTGTNGDRLYGDSGNDTLIVGGDAEQPVLTANGDDGNDTFISAKAGNLPAELDLNFGLNLAGNDGDDAFTFPFGALQESAIDGGSGNDHFTIRYMLGGVLAGSGGQDRFEIRNMAGVISTGDGNDVISVGASKAGGTILMGDDGEDVISAIAGSSIIDGGAGNDHLSDGLDSFDLASQLDGGAGDDELSSPGRDLLLGGDGRDTLESGAFANTLTGGSGPDHFVYGPLVNLSSIRADTITDFNQAEGDVLDVSGLLERVGAANGPFASGFLDLSVQDGSTLVLFDADGGGDDFRAIATLENTILAENDIVTESPPPPPSLGRYYLADADTDQPLIELANRSVIDPAVLAGHNLTILTVLNKSNPDALFTESVRLNFDSGAATRVEHVEPYALFGDVDGDLRGGFGLNEGLHQITFDFYGAPNAQGRLLGSESLTLLVTFSAAGTELLLI</sequence>
<gene>
    <name evidence="3" type="ORF">MAE02_59780</name>
</gene>
<dbReference type="GO" id="GO:0005615">
    <property type="term" value="C:extracellular space"/>
    <property type="evidence" value="ECO:0007669"/>
    <property type="project" value="InterPro"/>
</dbReference>
<name>A0A512C235_9HYPH</name>
<dbReference type="AlphaFoldDB" id="A0A512C235"/>
<dbReference type="PANTHER" id="PTHR38340">
    <property type="entry name" value="S-LAYER PROTEIN"/>
    <property type="match status" value="1"/>
</dbReference>
<evidence type="ECO:0000313" key="4">
    <source>
        <dbReference type="Proteomes" id="UP000321085"/>
    </source>
</evidence>
<dbReference type="GO" id="GO:0005509">
    <property type="term" value="F:calcium ion binding"/>
    <property type="evidence" value="ECO:0007669"/>
    <property type="project" value="InterPro"/>
</dbReference>
<protein>
    <recommendedName>
        <fullName evidence="5">Calcium-binding protein</fullName>
    </recommendedName>
</protein>
<comment type="caution">
    <text evidence="3">The sequence shown here is derived from an EMBL/GenBank/DDBJ whole genome shotgun (WGS) entry which is preliminary data.</text>
</comment>
<organism evidence="3 4">
    <name type="scientific">Microvirga aerophila</name>
    <dbReference type="NCBI Taxonomy" id="670291"/>
    <lineage>
        <taxon>Bacteria</taxon>
        <taxon>Pseudomonadati</taxon>
        <taxon>Pseudomonadota</taxon>
        <taxon>Alphaproteobacteria</taxon>
        <taxon>Hyphomicrobiales</taxon>
        <taxon>Methylobacteriaceae</taxon>
        <taxon>Microvirga</taxon>
    </lineage>
</organism>
<dbReference type="RefSeq" id="WP_147022934.1">
    <property type="nucleotide sequence ID" value="NZ_BJYU01000175.1"/>
</dbReference>
<dbReference type="InterPro" id="IPR011049">
    <property type="entry name" value="Serralysin-like_metalloprot_C"/>
</dbReference>
<dbReference type="PANTHER" id="PTHR38340:SF1">
    <property type="entry name" value="S-LAYER PROTEIN"/>
    <property type="match status" value="1"/>
</dbReference>
<keyword evidence="2" id="KW-0964">Secreted</keyword>
<dbReference type="InterPro" id="IPR001343">
    <property type="entry name" value="Hemolysn_Ca-bd"/>
</dbReference>
<keyword evidence="4" id="KW-1185">Reference proteome</keyword>
<dbReference type="PROSITE" id="PS00330">
    <property type="entry name" value="HEMOLYSIN_CALCIUM"/>
    <property type="match status" value="1"/>
</dbReference>
<dbReference type="InterPro" id="IPR018511">
    <property type="entry name" value="Hemolysin-typ_Ca-bd_CS"/>
</dbReference>